<accession>A0A1I8JNM7</accession>
<organism evidence="3 4">
    <name type="scientific">Macrostomum lignano</name>
    <dbReference type="NCBI Taxonomy" id="282301"/>
    <lineage>
        <taxon>Eukaryota</taxon>
        <taxon>Metazoa</taxon>
        <taxon>Spiralia</taxon>
        <taxon>Lophotrochozoa</taxon>
        <taxon>Platyhelminthes</taxon>
        <taxon>Rhabditophora</taxon>
        <taxon>Macrostomorpha</taxon>
        <taxon>Macrostomida</taxon>
        <taxon>Macrostomidae</taxon>
        <taxon>Macrostomum</taxon>
    </lineage>
</organism>
<dbReference type="InterPro" id="IPR000073">
    <property type="entry name" value="AB_hydrolase_1"/>
</dbReference>
<keyword evidence="3" id="KW-1185">Reference proteome</keyword>
<protein>
    <submittedName>
        <fullName evidence="4">AB hydrolase-1 domain-containing protein</fullName>
    </submittedName>
</protein>
<reference evidence="4" key="1">
    <citation type="submission" date="2016-11" db="UniProtKB">
        <authorList>
            <consortium name="WormBaseParasite"/>
        </authorList>
    </citation>
    <scope>IDENTIFICATION</scope>
</reference>
<evidence type="ECO:0000313" key="3">
    <source>
        <dbReference type="Proteomes" id="UP000095280"/>
    </source>
</evidence>
<dbReference type="Pfam" id="PF00561">
    <property type="entry name" value="Abhydrolase_1"/>
    <property type="match status" value="1"/>
</dbReference>
<feature type="region of interest" description="Disordered" evidence="1">
    <location>
        <begin position="95"/>
        <end position="116"/>
    </location>
</feature>
<evidence type="ECO:0000256" key="1">
    <source>
        <dbReference type="SAM" id="MobiDB-lite"/>
    </source>
</evidence>
<dbReference type="Proteomes" id="UP000095280">
    <property type="component" value="Unplaced"/>
</dbReference>
<dbReference type="AlphaFoldDB" id="A0A1I8JNM7"/>
<feature type="domain" description="AB hydrolase-1" evidence="2">
    <location>
        <begin position="8"/>
        <end position="64"/>
    </location>
</feature>
<proteinExistence type="predicted"/>
<evidence type="ECO:0000259" key="2">
    <source>
        <dbReference type="Pfam" id="PF00561"/>
    </source>
</evidence>
<name>A0A1I8JNM7_9PLAT</name>
<evidence type="ECO:0000313" key="4">
    <source>
        <dbReference type="WBParaSite" id="snap_masked-unitig_25321-processed-gene-0.0-mRNA-1"/>
    </source>
</evidence>
<sequence length="116" mass="13039">MVDLYKRLLKENDVHILALDYRGYGDSEGLLETEIDAVDDAEVLFNYVTKSGVKRLYLWGHSLGRPYRLLPYFEPVFVDGVGKCGIRFAFGSESGQVEQPGARADHSRPGRSGWCP</sequence>
<dbReference type="Gene3D" id="3.40.50.1820">
    <property type="entry name" value="alpha/beta hydrolase"/>
    <property type="match status" value="1"/>
</dbReference>
<dbReference type="InterPro" id="IPR029058">
    <property type="entry name" value="AB_hydrolase_fold"/>
</dbReference>
<dbReference type="SUPFAM" id="SSF53474">
    <property type="entry name" value="alpha/beta-Hydrolases"/>
    <property type="match status" value="1"/>
</dbReference>
<dbReference type="WBParaSite" id="snap_masked-unitig_25321-processed-gene-0.0-mRNA-1">
    <property type="protein sequence ID" value="snap_masked-unitig_25321-processed-gene-0.0-mRNA-1"/>
    <property type="gene ID" value="snap_masked-unitig_25321-processed-gene-0.0"/>
</dbReference>